<evidence type="ECO:0000256" key="2">
    <source>
        <dbReference type="SAM" id="MobiDB-lite"/>
    </source>
</evidence>
<keyword evidence="1" id="KW-0175">Coiled coil</keyword>
<feature type="region of interest" description="Disordered" evidence="2">
    <location>
        <begin position="168"/>
        <end position="189"/>
    </location>
</feature>
<evidence type="ECO:0000313" key="5">
    <source>
        <dbReference type="Proteomes" id="UP000837857"/>
    </source>
</evidence>
<feature type="compositionally biased region" description="Polar residues" evidence="2">
    <location>
        <begin position="112"/>
        <end position="124"/>
    </location>
</feature>
<dbReference type="Proteomes" id="UP000837857">
    <property type="component" value="Chromosome 12"/>
</dbReference>
<reference evidence="4" key="1">
    <citation type="submission" date="2022-03" db="EMBL/GenBank/DDBJ databases">
        <authorList>
            <person name="Martin H S."/>
        </authorList>
    </citation>
    <scope>NUCLEOTIDE SEQUENCE</scope>
</reference>
<dbReference type="SUPFAM" id="SSF57959">
    <property type="entry name" value="Leucine zipper domain"/>
    <property type="match status" value="1"/>
</dbReference>
<sequence length="589" mass="66795">MNHWPCLPYVVYLITMTHQNGATAPTTRGPMGTREEFNKFYTKWLLKRSPVRVGATISEIDSNQTPKDMVFSQTSLKTRNVLKVVEIDLLKAEKNQQANGLTGVVTIRNNVSRPPSPVATTSYSEEFPKPEPQLPSTMIHESDCEFFQDLVQWCAAPAEDVVVQSTDSPNYTEDRTHNTDTPHTPFSPQGWDVSDANSPSAQASFYNAMSNPLSPTVDELEKFDNEYLRPLQEKGRVPFPEQFLDISNLPVVLGELASGRGADVDPWQVPEPIDWLTHDTEHTKTNTSLHTTMPFIEEDSLDMKLVSVIPREVESNDVVISEYILNDDQVARNMVGIPDFGTEKRSRGLSVDLAACAPSWPGDIISTPEVLSYVEQLEKEKCSVPSPTPAPLEWPSRDTSTDSMTKSEMSPPLDYEPITPKTESHADSDNDDTKSYTSKKRRRNSEDSDATYTPYNEHTPRKYRKRKSSIPIVDKIRALEDSQQLKPTRRGRPPKRRESTVSSVCSVDENSSSVSTHELRYRELRDKNNEASKRSRMNRKLKELQMEQLALELEERNKKLRVRAEILEDMTKKLREAFMSAVSQKRLNS</sequence>
<protein>
    <recommendedName>
        <fullName evidence="3">BZIP domain-containing protein</fullName>
    </recommendedName>
</protein>
<dbReference type="Pfam" id="PF07716">
    <property type="entry name" value="bZIP_2"/>
    <property type="match status" value="1"/>
</dbReference>
<name>A0ABN8HS37_9NEOP</name>
<feature type="region of interest" description="Disordered" evidence="2">
    <location>
        <begin position="112"/>
        <end position="133"/>
    </location>
</feature>
<organism evidence="4 5">
    <name type="scientific">Iphiclides podalirius</name>
    <name type="common">scarce swallowtail</name>
    <dbReference type="NCBI Taxonomy" id="110791"/>
    <lineage>
        <taxon>Eukaryota</taxon>
        <taxon>Metazoa</taxon>
        <taxon>Ecdysozoa</taxon>
        <taxon>Arthropoda</taxon>
        <taxon>Hexapoda</taxon>
        <taxon>Insecta</taxon>
        <taxon>Pterygota</taxon>
        <taxon>Neoptera</taxon>
        <taxon>Endopterygota</taxon>
        <taxon>Lepidoptera</taxon>
        <taxon>Glossata</taxon>
        <taxon>Ditrysia</taxon>
        <taxon>Papilionoidea</taxon>
        <taxon>Papilionidae</taxon>
        <taxon>Papilioninae</taxon>
        <taxon>Iphiclides</taxon>
    </lineage>
</organism>
<dbReference type="Gene3D" id="1.20.5.170">
    <property type="match status" value="1"/>
</dbReference>
<dbReference type="CDD" id="cd14813">
    <property type="entry name" value="bZIP_BmCbz-like"/>
    <property type="match status" value="1"/>
</dbReference>
<feature type="coiled-coil region" evidence="1">
    <location>
        <begin position="514"/>
        <end position="577"/>
    </location>
</feature>
<feature type="compositionally biased region" description="Basic and acidic residues" evidence="2">
    <location>
        <begin position="422"/>
        <end position="434"/>
    </location>
</feature>
<accession>A0ABN8HS37</accession>
<proteinExistence type="predicted"/>
<evidence type="ECO:0000313" key="4">
    <source>
        <dbReference type="EMBL" id="CAH2040363.1"/>
    </source>
</evidence>
<feature type="non-terminal residue" evidence="4">
    <location>
        <position position="1"/>
    </location>
</feature>
<evidence type="ECO:0000256" key="1">
    <source>
        <dbReference type="SAM" id="Coils"/>
    </source>
</evidence>
<keyword evidence="5" id="KW-1185">Reference proteome</keyword>
<dbReference type="InterPro" id="IPR004827">
    <property type="entry name" value="bZIP"/>
</dbReference>
<dbReference type="PROSITE" id="PS50217">
    <property type="entry name" value="BZIP"/>
    <property type="match status" value="1"/>
</dbReference>
<evidence type="ECO:0000259" key="3">
    <source>
        <dbReference type="PROSITE" id="PS50217"/>
    </source>
</evidence>
<feature type="domain" description="BZIP" evidence="3">
    <location>
        <begin position="518"/>
        <end position="581"/>
    </location>
</feature>
<gene>
    <name evidence="4" type="ORF">IPOD504_LOCUS2516</name>
</gene>
<dbReference type="InterPro" id="IPR046347">
    <property type="entry name" value="bZIP_sf"/>
</dbReference>
<feature type="region of interest" description="Disordered" evidence="2">
    <location>
        <begin position="382"/>
        <end position="502"/>
    </location>
</feature>
<dbReference type="EMBL" id="OW152824">
    <property type="protein sequence ID" value="CAH2040363.1"/>
    <property type="molecule type" value="Genomic_DNA"/>
</dbReference>